<dbReference type="PROSITE" id="PS51212">
    <property type="entry name" value="WSC"/>
    <property type="match status" value="1"/>
</dbReference>
<evidence type="ECO:0000313" key="4">
    <source>
        <dbReference type="Proteomes" id="UP000241769"/>
    </source>
</evidence>
<dbReference type="InterPro" id="IPR035992">
    <property type="entry name" value="Ricin_B-like_lectins"/>
</dbReference>
<dbReference type="SMART" id="SM00645">
    <property type="entry name" value="Pept_C1"/>
    <property type="match status" value="1"/>
</dbReference>
<evidence type="ECO:0000259" key="2">
    <source>
        <dbReference type="PROSITE" id="PS51212"/>
    </source>
</evidence>
<feature type="domain" description="WSC" evidence="2">
    <location>
        <begin position="235"/>
        <end position="325"/>
    </location>
</feature>
<dbReference type="FunCoup" id="A0A2P6NUM5">
    <property type="interactions" value="5"/>
</dbReference>
<dbReference type="SMART" id="SM00198">
    <property type="entry name" value="SCP"/>
    <property type="match status" value="1"/>
</dbReference>
<protein>
    <submittedName>
        <fullName evidence="3">Cysteine proteinase</fullName>
    </submittedName>
</protein>
<dbReference type="OrthoDB" id="15078at2759"/>
<sequence>MPVLTPANASKSLEKGVRSFSKTTSNMRSLCVFALFAVAAAALSGQEQRQVLDSINQVRASVYPPASPSLAPLSWDEELATRAADWAAKCVVAHNPSNRFLRTETLWATHGNADVTFSHAVEGWSHESRVFSWNLDTIREAKNYTAMVWQNTTSVGCAQQDCGGSIGTIFHCVFDPRGNYPGLMPYSTTCHPKPDTNCAHKCGRVWDGCTMHQCAPCNEPFSLERRNKRAADGQCFTLKGCTNSDPNEPILTGAKYTDDKAMTVEKCAQFCINKGYSYAGLVNGSTCVCDWNFGENDSNQCTSKCPGNQAQSCGGQNKYLIYNVEKCISQPACKNNACLAKSDLQWRTGLTISNVPGCINYCAQQGYSYMGISKVWCLCANSYTTNKALPTARCNNFCGDNSTCGNTDDSVVSVYSTVGCSAKGYEYTPAFDWRKKGNVVGAVRNQASCGTCWSFASTSALESAWAINYNRTAPVLSEQQITACSKQGGCGGGNNGDAWGWVQKNGGQAYSNQVDPFQAKDSNSGARCLTTKSEVTIAPNAPNTIVRAKGSEDAIVKALEYGPVYMGITLASWFGGYSGGVYIDDKWATTQGEGGHAMTIVGYGTDSKTKQDYWIVKNQWDITFGLNGYVLWARNRAGGTGGILNSIAHPNIPVTPKDKTLFGKQVQIRQVSSGNCVTANTWFDGGELTLAPCAGKEGQVFTIANNGVDEQYTLGISTKKGWFIDSWYANKGESVHCASSGTGDKSRITFIIKSLGSKQYQINGVGNSYSFSTNGDGKLKFLDYVVSGPTNDGKWGKAVRSYSLKSPTGLCVHRKLTKSETISPLGQVGVRNPSIHQSDSELHIIHKSLSHFMSDFSPILAFALLWEASL</sequence>
<dbReference type="InterPro" id="IPR001283">
    <property type="entry name" value="CRISP-related"/>
</dbReference>
<gene>
    <name evidence="3" type="ORF">PROFUN_02372</name>
</gene>
<dbReference type="GO" id="GO:0008234">
    <property type="term" value="F:cysteine-type peptidase activity"/>
    <property type="evidence" value="ECO:0007669"/>
    <property type="project" value="InterPro"/>
</dbReference>
<comment type="similarity">
    <text evidence="1">Belongs to the peptidase C1 family.</text>
</comment>
<dbReference type="Proteomes" id="UP000241769">
    <property type="component" value="Unassembled WGS sequence"/>
</dbReference>
<dbReference type="SUPFAM" id="SSF50370">
    <property type="entry name" value="Ricin B-like lectins"/>
    <property type="match status" value="1"/>
</dbReference>
<name>A0A2P6NUM5_9EUKA</name>
<dbReference type="PROSITE" id="PS00139">
    <property type="entry name" value="THIOL_PROTEASE_CYS"/>
    <property type="match status" value="1"/>
</dbReference>
<dbReference type="Gene3D" id="3.40.33.10">
    <property type="entry name" value="CAP"/>
    <property type="match status" value="1"/>
</dbReference>
<dbReference type="AlphaFoldDB" id="A0A2P6NUM5"/>
<dbReference type="Pfam" id="PF00188">
    <property type="entry name" value="CAP"/>
    <property type="match status" value="1"/>
</dbReference>
<dbReference type="InterPro" id="IPR013128">
    <property type="entry name" value="Peptidase_C1A"/>
</dbReference>
<organism evidence="3 4">
    <name type="scientific">Planoprotostelium fungivorum</name>
    <dbReference type="NCBI Taxonomy" id="1890364"/>
    <lineage>
        <taxon>Eukaryota</taxon>
        <taxon>Amoebozoa</taxon>
        <taxon>Evosea</taxon>
        <taxon>Variosea</taxon>
        <taxon>Cavosteliida</taxon>
        <taxon>Cavosteliaceae</taxon>
        <taxon>Planoprotostelium</taxon>
    </lineage>
</organism>
<dbReference type="Pfam" id="PF01822">
    <property type="entry name" value="WSC"/>
    <property type="match status" value="1"/>
</dbReference>
<dbReference type="CDD" id="cd02248">
    <property type="entry name" value="Peptidase_C1A"/>
    <property type="match status" value="1"/>
</dbReference>
<dbReference type="InParanoid" id="A0A2P6NUM5"/>
<dbReference type="Gene3D" id="3.90.70.10">
    <property type="entry name" value="Cysteine proteinases"/>
    <property type="match status" value="1"/>
</dbReference>
<dbReference type="InterPro" id="IPR002889">
    <property type="entry name" value="WSC_carb-bd"/>
</dbReference>
<accession>A0A2P6NUM5</accession>
<evidence type="ECO:0000313" key="3">
    <source>
        <dbReference type="EMBL" id="PRP87672.1"/>
    </source>
</evidence>
<dbReference type="InterPro" id="IPR038765">
    <property type="entry name" value="Papain-like_cys_pep_sf"/>
</dbReference>
<dbReference type="InterPro" id="IPR000668">
    <property type="entry name" value="Peptidase_C1A_C"/>
</dbReference>
<dbReference type="PRINTS" id="PR00837">
    <property type="entry name" value="V5TPXLIKE"/>
</dbReference>
<dbReference type="GO" id="GO:0006508">
    <property type="term" value="P:proteolysis"/>
    <property type="evidence" value="ECO:0007669"/>
    <property type="project" value="InterPro"/>
</dbReference>
<dbReference type="STRING" id="1890364.A0A2P6NUM5"/>
<evidence type="ECO:0000256" key="1">
    <source>
        <dbReference type="ARBA" id="ARBA00008455"/>
    </source>
</evidence>
<dbReference type="Pfam" id="PF00112">
    <property type="entry name" value="Peptidase_C1"/>
    <property type="match status" value="1"/>
</dbReference>
<proteinExistence type="inferred from homology"/>
<dbReference type="PROSITE" id="PS00639">
    <property type="entry name" value="THIOL_PROTEASE_HIS"/>
    <property type="match status" value="1"/>
</dbReference>
<dbReference type="SMART" id="SM00321">
    <property type="entry name" value="WSC"/>
    <property type="match status" value="1"/>
</dbReference>
<dbReference type="InterPro" id="IPR035940">
    <property type="entry name" value="CAP_sf"/>
</dbReference>
<dbReference type="SUPFAM" id="SSF55797">
    <property type="entry name" value="PR-1-like"/>
    <property type="match status" value="1"/>
</dbReference>
<dbReference type="InterPro" id="IPR039417">
    <property type="entry name" value="Peptidase_C1A_papain-like"/>
</dbReference>
<dbReference type="InterPro" id="IPR000169">
    <property type="entry name" value="Pept_cys_AS"/>
</dbReference>
<comment type="caution">
    <text evidence="3">The sequence shown here is derived from an EMBL/GenBank/DDBJ whole genome shotgun (WGS) entry which is preliminary data.</text>
</comment>
<dbReference type="SUPFAM" id="SSF54001">
    <property type="entry name" value="Cysteine proteinases"/>
    <property type="match status" value="1"/>
</dbReference>
<reference evidence="3 4" key="1">
    <citation type="journal article" date="2018" name="Genome Biol. Evol.">
        <title>Multiple Roots of Fruiting Body Formation in Amoebozoa.</title>
        <authorList>
            <person name="Hillmann F."/>
            <person name="Forbes G."/>
            <person name="Novohradska S."/>
            <person name="Ferling I."/>
            <person name="Riege K."/>
            <person name="Groth M."/>
            <person name="Westermann M."/>
            <person name="Marz M."/>
            <person name="Spaller T."/>
            <person name="Winckler T."/>
            <person name="Schaap P."/>
            <person name="Glockner G."/>
        </authorList>
    </citation>
    <scope>NUCLEOTIDE SEQUENCE [LARGE SCALE GENOMIC DNA]</scope>
    <source>
        <strain evidence="3 4">Jena</strain>
    </source>
</reference>
<dbReference type="InterPro" id="IPR014044">
    <property type="entry name" value="CAP_dom"/>
</dbReference>
<dbReference type="InterPro" id="IPR025660">
    <property type="entry name" value="Pept_his_AS"/>
</dbReference>
<dbReference type="PANTHER" id="PTHR12411">
    <property type="entry name" value="CYSTEINE PROTEASE FAMILY C1-RELATED"/>
    <property type="match status" value="1"/>
</dbReference>
<dbReference type="EMBL" id="MDYQ01000018">
    <property type="protein sequence ID" value="PRP87672.1"/>
    <property type="molecule type" value="Genomic_DNA"/>
</dbReference>
<keyword evidence="4" id="KW-1185">Reference proteome</keyword>